<protein>
    <submittedName>
        <fullName evidence="5">Threonine synthase</fullName>
        <ecNumber evidence="5">4.2.3.1</ecNumber>
    </submittedName>
</protein>
<evidence type="ECO:0000256" key="3">
    <source>
        <dbReference type="ARBA" id="ARBA00023239"/>
    </source>
</evidence>
<sequence length="401" mass="42525">MYLTHLECPRCGDTHDADRPQNLCTCGSPLLARYDLAKVGQAVRPEEFTRRSADLWRYRELLPVADDRYVTTLGEGWTPLLPAPRYGESIGLPNLLVKDEGLVPTGSFKARGAAVGVSRAAELGITHVAMPTNGNAGAAWATYAARAGLRATVAMPLGAPTITRRECVAANAELHLIDGLISDAGRYVGKLIAASGGSPGGEIFDASTLKEPYRLEGKKTMGYEIVEQLGWRVPDVILYPTGGGVGLIGIHKALQEMRELGWIGDTLPRLVAVQSTGCAPIVRAFGAGATRAEPWADAWTVAFGINVPAPLGDELMLTALRDTAGTAIAVDDEAILADLHEFGAREGLLLCPEGAACLTAARRLRAGGWIRPDERVVVLNTGAGLKYPETVDVDSLPVVDA</sequence>
<gene>
    <name evidence="5" type="ORF">V1633_05260</name>
</gene>
<comment type="cofactor">
    <cofactor evidence="1">
        <name>pyridoxal 5'-phosphate</name>
        <dbReference type="ChEBI" id="CHEBI:597326"/>
    </cofactor>
</comment>
<dbReference type="InterPro" id="IPR000634">
    <property type="entry name" value="Ser/Thr_deHydtase_PyrdxlP-BS"/>
</dbReference>
<evidence type="ECO:0000259" key="4">
    <source>
        <dbReference type="Pfam" id="PF00291"/>
    </source>
</evidence>
<dbReference type="Pfam" id="PF00291">
    <property type="entry name" value="PALP"/>
    <property type="match status" value="1"/>
</dbReference>
<dbReference type="Proteomes" id="UP001332243">
    <property type="component" value="Unassembled WGS sequence"/>
</dbReference>
<evidence type="ECO:0000256" key="2">
    <source>
        <dbReference type="ARBA" id="ARBA00022898"/>
    </source>
</evidence>
<name>A0ABU7RN33_9ACTN</name>
<dbReference type="PANTHER" id="PTHR48078:SF6">
    <property type="entry name" value="L-THREONINE DEHYDRATASE CATABOLIC TDCB"/>
    <property type="match status" value="1"/>
</dbReference>
<evidence type="ECO:0000313" key="5">
    <source>
        <dbReference type="EMBL" id="MEE6257902.1"/>
    </source>
</evidence>
<dbReference type="InterPro" id="IPR050147">
    <property type="entry name" value="Ser/Thr_Dehydratase"/>
</dbReference>
<accession>A0ABU7RN33</accession>
<keyword evidence="3 5" id="KW-0456">Lyase</keyword>
<dbReference type="InterPro" id="IPR001926">
    <property type="entry name" value="TrpB-like_PALP"/>
</dbReference>
<dbReference type="SUPFAM" id="SSF53686">
    <property type="entry name" value="Tryptophan synthase beta subunit-like PLP-dependent enzymes"/>
    <property type="match status" value="1"/>
</dbReference>
<dbReference type="PROSITE" id="PS00165">
    <property type="entry name" value="DEHYDRATASE_SER_THR"/>
    <property type="match status" value="1"/>
</dbReference>
<dbReference type="GO" id="GO:0004795">
    <property type="term" value="F:threonine synthase activity"/>
    <property type="evidence" value="ECO:0007669"/>
    <property type="project" value="UniProtKB-EC"/>
</dbReference>
<evidence type="ECO:0000256" key="1">
    <source>
        <dbReference type="ARBA" id="ARBA00001933"/>
    </source>
</evidence>
<dbReference type="EMBL" id="JAZGQK010000003">
    <property type="protein sequence ID" value="MEE6257902.1"/>
    <property type="molecule type" value="Genomic_DNA"/>
</dbReference>
<reference evidence="5 6" key="1">
    <citation type="submission" date="2024-01" db="EMBL/GenBank/DDBJ databases">
        <title>Genome insights into Plantactinospora sonchi sp. nov.</title>
        <authorList>
            <person name="Wang L."/>
        </authorList>
    </citation>
    <scope>NUCLEOTIDE SEQUENCE [LARGE SCALE GENOMIC DNA]</scope>
    <source>
        <strain evidence="5 6">NEAU-QY2</strain>
    </source>
</reference>
<feature type="domain" description="Tryptophan synthase beta chain-like PALP" evidence="4">
    <location>
        <begin position="72"/>
        <end position="382"/>
    </location>
</feature>
<dbReference type="NCBIfam" id="NF006050">
    <property type="entry name" value="PRK08197.1"/>
    <property type="match status" value="1"/>
</dbReference>
<keyword evidence="6" id="KW-1185">Reference proteome</keyword>
<proteinExistence type="predicted"/>
<comment type="caution">
    <text evidence="5">The sequence shown here is derived from an EMBL/GenBank/DDBJ whole genome shotgun (WGS) entry which is preliminary data.</text>
</comment>
<organism evidence="5 6">
    <name type="scientific">Plantactinospora sonchi</name>
    <dbReference type="NCBI Taxonomy" id="1544735"/>
    <lineage>
        <taxon>Bacteria</taxon>
        <taxon>Bacillati</taxon>
        <taxon>Actinomycetota</taxon>
        <taxon>Actinomycetes</taxon>
        <taxon>Micromonosporales</taxon>
        <taxon>Micromonosporaceae</taxon>
        <taxon>Plantactinospora</taxon>
    </lineage>
</organism>
<dbReference type="RefSeq" id="WP_331213010.1">
    <property type="nucleotide sequence ID" value="NZ_JAZGQK010000003.1"/>
</dbReference>
<keyword evidence="2" id="KW-0663">Pyridoxal phosphate</keyword>
<dbReference type="Gene3D" id="3.40.50.1100">
    <property type="match status" value="2"/>
</dbReference>
<dbReference type="EC" id="4.2.3.1" evidence="5"/>
<dbReference type="CDD" id="cd01563">
    <property type="entry name" value="Thr-synth_1"/>
    <property type="match status" value="1"/>
</dbReference>
<dbReference type="PANTHER" id="PTHR48078">
    <property type="entry name" value="THREONINE DEHYDRATASE, MITOCHONDRIAL-RELATED"/>
    <property type="match status" value="1"/>
</dbReference>
<dbReference type="InterPro" id="IPR036052">
    <property type="entry name" value="TrpB-like_PALP_sf"/>
</dbReference>
<evidence type="ECO:0000313" key="6">
    <source>
        <dbReference type="Proteomes" id="UP001332243"/>
    </source>
</evidence>